<dbReference type="PANTHER" id="PTHR16520">
    <property type="entry name" value="KINETOCHORE SCAFFOLD 1"/>
    <property type="match status" value="1"/>
</dbReference>
<dbReference type="PANTHER" id="PTHR16520:SF3">
    <property type="entry name" value="KINETOCHORE SCAFFOLD 1"/>
    <property type="match status" value="1"/>
</dbReference>
<evidence type="ECO:0000313" key="3">
    <source>
        <dbReference type="Proteomes" id="UP000826234"/>
    </source>
</evidence>
<dbReference type="EMBL" id="JAIPUX010003289">
    <property type="protein sequence ID" value="KAH0620602.1"/>
    <property type="molecule type" value="Genomic_DNA"/>
</dbReference>
<dbReference type="InterPro" id="IPR043651">
    <property type="entry name" value="KNL1_MELT_rpt"/>
</dbReference>
<feature type="region of interest" description="Disordered" evidence="1">
    <location>
        <begin position="1623"/>
        <end position="1645"/>
    </location>
</feature>
<comment type="caution">
    <text evidence="2">The sequence shown here is derived from an EMBL/GenBank/DDBJ whole genome shotgun (WGS) entry which is preliminary data.</text>
</comment>
<proteinExistence type="predicted"/>
<evidence type="ECO:0008006" key="4">
    <source>
        <dbReference type="Google" id="ProtNLM"/>
    </source>
</evidence>
<sequence length="1802" mass="201837">MLHNFSQVNKTLGACICILRIFSSEPQVTVELKHAETVGELRDQDLFNGNEDPEVPCEITGMNTLLHAPIQTSLQQTECCDAKTDQEWNKMNRTLIFSEENEMDITSGHTYDIRIFQETDKTKKINLKSFSADLKSEKEASQINEFTFFTDPTKMKDTSLSQQMMNTENAPKIDFGDFLKSMKSVNTLPAGVPERNICSSEENVYSHLHEESCNTTTSSGALKDNRQNHIPSIFSNKTAVTLASKQLACGQKDVGMIITNMESILPPGTSSLNMMNSQENLWKDYSVSYNKNSGRLKTSRGQLGGQEDQSMYVNEVTVNNVEPIADEYHIKINKDASSVHCYETSIMPVPIGSVTSMPVLHADKTIAFSTFSANMELTRNCTGLICEGNSKETGYPVHGDLEKERTNASRLMEGTIFQEEDMDITNNQVSANTYLKSAQHSIFSERAVSTQDVNYSKMDLNSGILCGPQTSYLPERKACSRPLGDEPSTISVFFLNNSNLNSQAMKSSGCQAESKFLSLSSDIMRQAHTTTGENKTSIKSGLSNNAVSLIPEDKTDTFHFRENMEITRPTDYLRNNSLSAAGFQATPQQKMGSDKKNVTGSNSNKTVVFSLSKDNEMEIKKSHTVPVNYDMQQSKRTPQALSLQSVDESVYMYNNDMDETKAITGMIDQVIESRSDQTIQKRSNESERRTLTGSIKDRTVVFSFSDKNEMEITQSHTVALKYDAVTKDKDIPISSALSSNKTSMFAVAENMEISKPVEYVTEKSLKKLDDSCPMLDQNTRPDKKRVTGSASEKTGPALIESSDTKRTKSLTVAVEGTPQVLPLISEEKNSMSVHSGYMTISKSTVFVPADKTMPFMQNNDMEITNPITYTSLKDTSVKDLQMEGEETSNVILPGRAKEETAVYLHEDNEMEITGCHTATVNNDILQQVKVTPKALTLGSAGKNSAFAHLSNVIIQSKTCVPADKTFMYNNDMEITKPLSDAFLKNSCLISLSQNGKEIRKTTLPGSNKDDTMVFSQCDAEMEVTKCHSVSVTHGIVSQYERTPQVLFCQDNMNTTGSHTVSKENLYKSMIKPGKHDERKLSPNKMVADETSVNKRHTITLNNKTDSPCEPAVQAKLPFPVSTTYQDSIKVNNLPPKSTYSGNLEETEKKEMPNKDIKQSLNQVFLHTCDGNTEDVEVTKCHTVSIYDCNNDGPSVEKEILNSFTKSKEKTVVFLDGNNMDMAQNYTTGIEVMQINDNNECHPNSKTKFSSGIPAYGEKLDVAKTEKSLSDTSIYPASVMLPICLDSELEHQNYLKMKENQLELCTSNNNFEKGLMLDILSNEKNDFMFPTMDPILSKETTLGLNTEKMSILVSEMDSLKNDPRKLSQSKQEASSSGETDAFPFDDKVRTKYEKELCEWDGITKNWQNNLESPTIDTFSSEKKPVLLSELSGVYNSCPKLKDTEKKSGLILLTQDVSNLEDVLPKLTMKPDDFQSLKEDHKKELDVVASTEWTNTAFTQEHSVNVPLNTMHTERCNVKKMPLGIFPPKLPNKRKSALSNAECTIARSEERRETQDSDVSLLIKRLSDKITQNSSPSCYINEELLPAYVEEMDSNESLSYDMPEKLYNIKMDKEIASDEGCLSEGFETNKRQRTSNQGDEEPQTEKKFKIDESWSGAADLKQPFCSTVIAHNSGETQEGKNVPELIPVNLEKTQSSNSSSLNSLKIDTDFSIQRSSEMETQFLEDSFCEHNLREYEINRDPTLEDEIISQYVYHPKLMAYDEDCQTLCKIIEELKVHAGDQDKLLVNVHKRLWEVMRTCSDEEV</sequence>
<feature type="region of interest" description="Disordered" evidence="1">
    <location>
        <begin position="1129"/>
        <end position="1152"/>
    </location>
</feature>
<feature type="compositionally biased region" description="Polar residues" evidence="1">
    <location>
        <begin position="1365"/>
        <end position="1377"/>
    </location>
</feature>
<feature type="region of interest" description="Disordered" evidence="1">
    <location>
        <begin position="771"/>
        <end position="796"/>
    </location>
</feature>
<dbReference type="Pfam" id="PF19221">
    <property type="entry name" value="MELT"/>
    <property type="match status" value="11"/>
</dbReference>
<name>A0ABQ7STB8_PHRPL</name>
<reference evidence="2 3" key="1">
    <citation type="journal article" date="2022" name="Gigascience">
        <title>A chromosome-level genome assembly and annotation of the desert horned lizard, Phrynosoma platyrhinos, provides insight into chromosomal rearrangements among reptiles.</title>
        <authorList>
            <person name="Koochekian N."/>
            <person name="Ascanio A."/>
            <person name="Farleigh K."/>
            <person name="Card D.C."/>
            <person name="Schield D.R."/>
            <person name="Castoe T.A."/>
            <person name="Jezkova T."/>
        </authorList>
    </citation>
    <scope>NUCLEOTIDE SEQUENCE [LARGE SCALE GENOMIC DNA]</scope>
    <source>
        <strain evidence="2">NK-2021</strain>
    </source>
</reference>
<accession>A0ABQ7STB8</accession>
<feature type="compositionally biased region" description="Polar residues" evidence="1">
    <location>
        <begin position="1129"/>
        <end position="1143"/>
    </location>
</feature>
<dbReference type="InterPro" id="IPR037388">
    <property type="entry name" value="Blinkin"/>
</dbReference>
<keyword evidence="3" id="KW-1185">Reference proteome</keyword>
<feature type="region of interest" description="Disordered" evidence="1">
    <location>
        <begin position="1359"/>
        <end position="1381"/>
    </location>
</feature>
<dbReference type="Proteomes" id="UP000826234">
    <property type="component" value="Unassembled WGS sequence"/>
</dbReference>
<gene>
    <name evidence="2" type="ORF">JD844_021244</name>
</gene>
<organism evidence="2 3">
    <name type="scientific">Phrynosoma platyrhinos</name>
    <name type="common">Desert horned lizard</name>
    <dbReference type="NCBI Taxonomy" id="52577"/>
    <lineage>
        <taxon>Eukaryota</taxon>
        <taxon>Metazoa</taxon>
        <taxon>Chordata</taxon>
        <taxon>Craniata</taxon>
        <taxon>Vertebrata</taxon>
        <taxon>Euteleostomi</taxon>
        <taxon>Lepidosauria</taxon>
        <taxon>Squamata</taxon>
        <taxon>Bifurcata</taxon>
        <taxon>Unidentata</taxon>
        <taxon>Episquamata</taxon>
        <taxon>Toxicofera</taxon>
        <taxon>Iguania</taxon>
        <taxon>Phrynosomatidae</taxon>
        <taxon>Phrynosomatinae</taxon>
        <taxon>Phrynosoma</taxon>
    </lineage>
</organism>
<protein>
    <recommendedName>
        <fullName evidence="4">Kinetochore scaffold 1</fullName>
    </recommendedName>
</protein>
<evidence type="ECO:0000256" key="1">
    <source>
        <dbReference type="SAM" id="MobiDB-lite"/>
    </source>
</evidence>
<evidence type="ECO:0000313" key="2">
    <source>
        <dbReference type="EMBL" id="KAH0620602.1"/>
    </source>
</evidence>